<reference evidence="1" key="2">
    <citation type="submission" date="2023-07" db="EMBL/GenBank/DDBJ databases">
        <authorList>
            <person name="Bai X.-H."/>
            <person name="Wang H.-H."/>
            <person name="Wang J."/>
            <person name="Ma M.-Y."/>
            <person name="Hu H.-H."/>
            <person name="Song Z.-L."/>
            <person name="Ma H.-G."/>
            <person name="Fan Y."/>
            <person name="Du C.-Y."/>
            <person name="Xu J.-C."/>
        </authorList>
    </citation>
    <scope>NUCLEOTIDE SEQUENCE</scope>
    <source>
        <strain evidence="1">CZ1</strain>
    </source>
</reference>
<proteinExistence type="predicted"/>
<reference evidence="1" key="1">
    <citation type="journal article" date="2023" name="Plants (Basel)">
        <title>Genomic Analysis of Leptolyngbya boryana CZ1 Reveals Efficient Carbon Fixation Modules.</title>
        <authorList>
            <person name="Bai X."/>
            <person name="Wang H."/>
            <person name="Cheng W."/>
            <person name="Wang J."/>
            <person name="Ma M."/>
            <person name="Hu H."/>
            <person name="Song Z."/>
            <person name="Ma H."/>
            <person name="Fan Y."/>
            <person name="Du C."/>
            <person name="Xu J."/>
        </authorList>
    </citation>
    <scope>NUCLEOTIDE SEQUENCE</scope>
    <source>
        <strain evidence="1">CZ1</strain>
    </source>
</reference>
<organism evidence="1">
    <name type="scientific">Leptolyngbya boryana CZ1</name>
    <dbReference type="NCBI Taxonomy" id="3060204"/>
    <lineage>
        <taxon>Bacteria</taxon>
        <taxon>Bacillati</taxon>
        <taxon>Cyanobacteriota</taxon>
        <taxon>Cyanophyceae</taxon>
        <taxon>Leptolyngbyales</taxon>
        <taxon>Leptolyngbyaceae</taxon>
        <taxon>Leptolyngbya group</taxon>
        <taxon>Leptolyngbya</taxon>
    </lineage>
</organism>
<dbReference type="EMBL" id="CP130144">
    <property type="protein sequence ID" value="WNZ43454.1"/>
    <property type="molecule type" value="Genomic_DNA"/>
</dbReference>
<dbReference type="Pfam" id="PF14107">
    <property type="entry name" value="DUF4280"/>
    <property type="match status" value="1"/>
</dbReference>
<protein>
    <submittedName>
        <fullName evidence="1">DUF4280 domain-containing protein</fullName>
    </submittedName>
</protein>
<name>A0AA96WSK3_LEPBY</name>
<gene>
    <name evidence="1" type="ORF">Q2T42_16545</name>
</gene>
<dbReference type="RefSeq" id="WP_190653754.1">
    <property type="nucleotide sequence ID" value="NZ_CP130144.1"/>
</dbReference>
<evidence type="ECO:0000313" key="1">
    <source>
        <dbReference type="EMBL" id="WNZ43454.1"/>
    </source>
</evidence>
<sequence length="130" mass="13090">MPLQVCMGASLQCSFGAAPSTLIVIPKGAPVLVNGMLAATIFDNIPMANILPFAMCSSIANPAVAAATAAAFGVLTPMPCIPAIVSPWSPGAIKVKIGKIPALPNTAICNCAFGGIIKINTPGQFKVNIA</sequence>
<accession>A0AA96WSK3</accession>
<dbReference type="AlphaFoldDB" id="A0AA96WSK3"/>
<dbReference type="InterPro" id="IPR025460">
    <property type="entry name" value="DUF4280"/>
</dbReference>